<dbReference type="EMBL" id="BKDJ01000004">
    <property type="protein sequence ID" value="GER22682.1"/>
    <property type="molecule type" value="Genomic_DNA"/>
</dbReference>
<accession>A0A5A7NRD6</accession>
<gene>
    <name evidence="4" type="ORF">NCCP1664_11790</name>
</gene>
<dbReference type="NCBIfam" id="NF004612">
    <property type="entry name" value="PRK05943.1"/>
    <property type="match status" value="1"/>
</dbReference>
<keyword evidence="2" id="KW-0687">Ribonucleoprotein</keyword>
<dbReference type="CDD" id="cd00495">
    <property type="entry name" value="Ribosomal_L25_TL5_CTC"/>
    <property type="match status" value="1"/>
</dbReference>
<dbReference type="Pfam" id="PF01386">
    <property type="entry name" value="Ribosomal_L25p"/>
    <property type="match status" value="1"/>
</dbReference>
<dbReference type="OrthoDB" id="5242980at2"/>
<evidence type="ECO:0000256" key="1">
    <source>
        <dbReference type="ARBA" id="ARBA00022980"/>
    </source>
</evidence>
<dbReference type="InterPro" id="IPR001021">
    <property type="entry name" value="Ribosomal_bL25_long"/>
</dbReference>
<dbReference type="InterPro" id="IPR011035">
    <property type="entry name" value="Ribosomal_bL25/Gln-tRNA_synth"/>
</dbReference>
<evidence type="ECO:0000259" key="3">
    <source>
        <dbReference type="Pfam" id="PF01386"/>
    </source>
</evidence>
<reference evidence="4 5" key="1">
    <citation type="submission" date="2019-09" db="EMBL/GenBank/DDBJ databases">
        <title>Arthrobacter zafarii sp. nov., a moderately thermotolerant and halotolerant actinobacterium isolated from Cholistan desert soil of Pakistan.</title>
        <authorList>
            <person name="Amin A."/>
            <person name="Ahmed I."/>
            <person name="Khalid N."/>
            <person name="Schumann P."/>
            <person name="Busse H.J."/>
            <person name="Khan I.U."/>
            <person name="Li S."/>
            <person name="Li W.J."/>
        </authorList>
    </citation>
    <scope>NUCLEOTIDE SEQUENCE [LARGE SCALE GENOMIC DNA]</scope>
    <source>
        <strain evidence="4 5">NCCP-1664</strain>
    </source>
</reference>
<proteinExistence type="predicted"/>
<evidence type="ECO:0000256" key="2">
    <source>
        <dbReference type="ARBA" id="ARBA00023274"/>
    </source>
</evidence>
<dbReference type="GO" id="GO:1990904">
    <property type="term" value="C:ribonucleoprotein complex"/>
    <property type="evidence" value="ECO:0007669"/>
    <property type="project" value="UniProtKB-KW"/>
</dbReference>
<dbReference type="RefSeq" id="WP_149956301.1">
    <property type="nucleotide sequence ID" value="NZ_BKDJ01000004.1"/>
</dbReference>
<dbReference type="InterPro" id="IPR029751">
    <property type="entry name" value="Ribosomal_L25_dom"/>
</dbReference>
<dbReference type="GO" id="GO:0005840">
    <property type="term" value="C:ribosome"/>
    <property type="evidence" value="ECO:0007669"/>
    <property type="project" value="UniProtKB-KW"/>
</dbReference>
<dbReference type="Gene3D" id="2.40.240.10">
    <property type="entry name" value="Ribosomal Protein L25, Chain P"/>
    <property type="match status" value="1"/>
</dbReference>
<dbReference type="InterPro" id="IPR020056">
    <property type="entry name" value="Rbsml_bL25/Gln-tRNA_synth_N"/>
</dbReference>
<name>A0A5A7NRD6_9MICC</name>
<protein>
    <recommendedName>
        <fullName evidence="3">Large ribosomal subunit protein bL25 L25 domain-containing protein</fullName>
    </recommendedName>
</protein>
<evidence type="ECO:0000313" key="4">
    <source>
        <dbReference type="EMBL" id="GER22682.1"/>
    </source>
</evidence>
<dbReference type="NCBIfam" id="TIGR00731">
    <property type="entry name" value="bL25_bact_ctc"/>
    <property type="match status" value="1"/>
</dbReference>
<dbReference type="AlphaFoldDB" id="A0A5A7NRD6"/>
<organism evidence="4 5">
    <name type="scientific">Zafaria cholistanensis</name>
    <dbReference type="NCBI Taxonomy" id="1682741"/>
    <lineage>
        <taxon>Bacteria</taxon>
        <taxon>Bacillati</taxon>
        <taxon>Actinomycetota</taxon>
        <taxon>Actinomycetes</taxon>
        <taxon>Micrococcales</taxon>
        <taxon>Micrococcaceae</taxon>
        <taxon>Zafaria</taxon>
    </lineage>
</organism>
<dbReference type="GO" id="GO:0006412">
    <property type="term" value="P:translation"/>
    <property type="evidence" value="ECO:0007669"/>
    <property type="project" value="InterPro"/>
</dbReference>
<keyword evidence="5" id="KW-1185">Reference proteome</keyword>
<evidence type="ECO:0000313" key="5">
    <source>
        <dbReference type="Proteomes" id="UP000325307"/>
    </source>
</evidence>
<keyword evidence="1" id="KW-0689">Ribosomal protein</keyword>
<dbReference type="Proteomes" id="UP000325307">
    <property type="component" value="Unassembled WGS sequence"/>
</dbReference>
<feature type="domain" description="Large ribosomal subunit protein bL25 L25" evidence="3">
    <location>
        <begin position="5"/>
        <end position="90"/>
    </location>
</feature>
<dbReference type="GO" id="GO:0008097">
    <property type="term" value="F:5S rRNA binding"/>
    <property type="evidence" value="ECO:0007669"/>
    <property type="project" value="InterPro"/>
</dbReference>
<comment type="caution">
    <text evidence="4">The sequence shown here is derived from an EMBL/GenBank/DDBJ whole genome shotgun (WGS) entry which is preliminary data.</text>
</comment>
<sequence>MSTKIAAELRSDFGKGAARQARRDEKIPAVIYGQGSEPVHVLLPARETTLAIRGQAAAELILDIEGTERKVVVKDIQRDPLKQIVEHLDLLVAA</sequence>
<dbReference type="SUPFAM" id="SSF50715">
    <property type="entry name" value="Ribosomal protein L25-like"/>
    <property type="match status" value="1"/>
</dbReference>
<dbReference type="GO" id="GO:0003735">
    <property type="term" value="F:structural constituent of ribosome"/>
    <property type="evidence" value="ECO:0007669"/>
    <property type="project" value="InterPro"/>
</dbReference>